<evidence type="ECO:0000313" key="3">
    <source>
        <dbReference type="Proteomes" id="UP000184368"/>
    </source>
</evidence>
<dbReference type="Gene3D" id="3.60.120.10">
    <property type="entry name" value="Anthranilate synthase"/>
    <property type="match status" value="1"/>
</dbReference>
<dbReference type="SUPFAM" id="SSF56322">
    <property type="entry name" value="ADC synthase"/>
    <property type="match status" value="1"/>
</dbReference>
<dbReference type="PANTHER" id="PTHR11236:SF50">
    <property type="entry name" value="AMINODEOXYCHORISMATE SYNTHASE COMPONENT 1"/>
    <property type="match status" value="1"/>
</dbReference>
<dbReference type="EMBL" id="FQUO01000003">
    <property type="protein sequence ID" value="SHE83166.1"/>
    <property type="molecule type" value="Genomic_DNA"/>
</dbReference>
<evidence type="ECO:0000259" key="1">
    <source>
        <dbReference type="Pfam" id="PF00425"/>
    </source>
</evidence>
<feature type="domain" description="Chorismate-utilising enzyme C-terminal" evidence="1">
    <location>
        <begin position="158"/>
        <end position="415"/>
    </location>
</feature>
<dbReference type="AlphaFoldDB" id="A0A1M4WPK4"/>
<protein>
    <submittedName>
        <fullName evidence="2">Para-aminobenzoate synthetase component 1</fullName>
    </submittedName>
</protein>
<evidence type="ECO:0000313" key="2">
    <source>
        <dbReference type="EMBL" id="SHE83166.1"/>
    </source>
</evidence>
<dbReference type="PRINTS" id="PR00095">
    <property type="entry name" value="ANTSNTHASEI"/>
</dbReference>
<sequence length="426" mass="48198">MNTHTASGTIAHYAIADLEVLKQKMLNWASRFNIFLFLDSHQYGFQPQHFECLLGVGVRSWVDDLSSLDAFVQQPRWCFGHLAYDLKEELHGLETGKKDPIGFPHLHFFEPEVVLYVKDNTLTIEATDPGAVWQALQETIVAEPKMDHPVVLTPRLTRRAYLDAIGHLQQHIRRGDCYEINFCQELYAENVQLNPVPIYRQLSAVSPAPFAALYRYHNRYLISASPERFLNKKGGQLIAQPMKGTARRNLQDAEKDAVLKRELYLSTKERSENVMVVDLVRNDLSQVCADASVKVDELYGIYSFPQVHQMVSTISGTIRPAISFSQLLQANFPMGSMTGAPKLRVMQLVDQYEPSARGIFSGSVGYFTPAGDFDFNVVIRSIMYNADNGYVSCQVGSGITFYSNAEREWEECLLKAAAIRKVLEDR</sequence>
<dbReference type="Proteomes" id="UP000184368">
    <property type="component" value="Unassembled WGS sequence"/>
</dbReference>
<reference evidence="2 3" key="1">
    <citation type="submission" date="2016-11" db="EMBL/GenBank/DDBJ databases">
        <authorList>
            <person name="Jaros S."/>
            <person name="Januszkiewicz K."/>
            <person name="Wedrychowicz H."/>
        </authorList>
    </citation>
    <scope>NUCLEOTIDE SEQUENCE [LARGE SCALE GENOMIC DNA]</scope>
    <source>
        <strain evidence="2 3">DSM 26897</strain>
    </source>
</reference>
<dbReference type="InterPro" id="IPR019999">
    <property type="entry name" value="Anth_synth_I-like"/>
</dbReference>
<proteinExistence type="predicted"/>
<dbReference type="PANTHER" id="PTHR11236">
    <property type="entry name" value="AMINOBENZOATE/ANTHRANILATE SYNTHASE"/>
    <property type="match status" value="1"/>
</dbReference>
<dbReference type="GO" id="GO:0000162">
    <property type="term" value="P:L-tryptophan biosynthetic process"/>
    <property type="evidence" value="ECO:0007669"/>
    <property type="project" value="TreeGrafter"/>
</dbReference>
<gene>
    <name evidence="2" type="ORF">SAMN05444008_10395</name>
</gene>
<dbReference type="RefSeq" id="WP_073040545.1">
    <property type="nucleotide sequence ID" value="NZ_FQUO01000003.1"/>
</dbReference>
<keyword evidence="3" id="KW-1185">Reference proteome</keyword>
<dbReference type="OrthoDB" id="9803598at2"/>
<dbReference type="InterPro" id="IPR005801">
    <property type="entry name" value="ADC_synthase"/>
</dbReference>
<dbReference type="GO" id="GO:0046820">
    <property type="term" value="F:4-amino-4-deoxychorismate synthase activity"/>
    <property type="evidence" value="ECO:0007669"/>
    <property type="project" value="TreeGrafter"/>
</dbReference>
<dbReference type="InterPro" id="IPR015890">
    <property type="entry name" value="Chorismate_C"/>
</dbReference>
<dbReference type="Pfam" id="PF00425">
    <property type="entry name" value="Chorismate_bind"/>
    <property type="match status" value="1"/>
</dbReference>
<name>A0A1M4WPK4_9BACT</name>
<dbReference type="STRING" id="1302690.BUE76_06925"/>
<accession>A0A1M4WPK4</accession>
<organism evidence="2 3">
    <name type="scientific">Cnuella takakiae</name>
    <dbReference type="NCBI Taxonomy" id="1302690"/>
    <lineage>
        <taxon>Bacteria</taxon>
        <taxon>Pseudomonadati</taxon>
        <taxon>Bacteroidota</taxon>
        <taxon>Chitinophagia</taxon>
        <taxon>Chitinophagales</taxon>
        <taxon>Chitinophagaceae</taxon>
        <taxon>Cnuella</taxon>
    </lineage>
</organism>